<accession>A0A4R0YT45</accession>
<gene>
    <name evidence="4" type="ORF">EZM97_11850</name>
</gene>
<comment type="caution">
    <text evidence="4">The sequence shown here is derived from an EMBL/GenBank/DDBJ whole genome shotgun (WGS) entry which is preliminary data.</text>
</comment>
<evidence type="ECO:0000256" key="1">
    <source>
        <dbReference type="ARBA" id="ARBA00010211"/>
    </source>
</evidence>
<comment type="similarity">
    <text evidence="1">Belongs to the FAH family.</text>
</comment>
<evidence type="ECO:0000256" key="2">
    <source>
        <dbReference type="ARBA" id="ARBA00022723"/>
    </source>
</evidence>
<dbReference type="Proteomes" id="UP000291822">
    <property type="component" value="Unassembled WGS sequence"/>
</dbReference>
<dbReference type="InterPro" id="IPR051121">
    <property type="entry name" value="FAH"/>
</dbReference>
<keyword evidence="4" id="KW-0378">Hydrolase</keyword>
<dbReference type="Gene3D" id="3.90.850.10">
    <property type="entry name" value="Fumarylacetoacetase-like, C-terminal domain"/>
    <property type="match status" value="1"/>
</dbReference>
<evidence type="ECO:0000259" key="3">
    <source>
        <dbReference type="Pfam" id="PF01557"/>
    </source>
</evidence>
<dbReference type="PANTHER" id="PTHR42796:SF4">
    <property type="entry name" value="FUMARYLACETOACETATE HYDROLASE DOMAIN-CONTAINING PROTEIN 2A"/>
    <property type="match status" value="1"/>
</dbReference>
<dbReference type="Pfam" id="PF01557">
    <property type="entry name" value="FAA_hydrolase"/>
    <property type="match status" value="1"/>
</dbReference>
<feature type="domain" description="Fumarylacetoacetase-like C-terminal" evidence="3">
    <location>
        <begin position="75"/>
        <end position="306"/>
    </location>
</feature>
<name>A0A4R0YT45_9GAMM</name>
<dbReference type="GO" id="GO:0016787">
    <property type="term" value="F:hydrolase activity"/>
    <property type="evidence" value="ECO:0007669"/>
    <property type="project" value="UniProtKB-KW"/>
</dbReference>
<dbReference type="InterPro" id="IPR011234">
    <property type="entry name" value="Fumarylacetoacetase-like_C"/>
</dbReference>
<keyword evidence="2" id="KW-0479">Metal-binding</keyword>
<keyword evidence="5" id="KW-1185">Reference proteome</keyword>
<organism evidence="4 5">
    <name type="scientific">Dyella soli</name>
    <dbReference type="NCBI Taxonomy" id="522319"/>
    <lineage>
        <taxon>Bacteria</taxon>
        <taxon>Pseudomonadati</taxon>
        <taxon>Pseudomonadota</taxon>
        <taxon>Gammaproteobacteria</taxon>
        <taxon>Lysobacterales</taxon>
        <taxon>Rhodanobacteraceae</taxon>
        <taxon>Dyella</taxon>
    </lineage>
</organism>
<proteinExistence type="inferred from homology"/>
<protein>
    <submittedName>
        <fullName evidence="4">Fumarylacetoacetate hydrolase family protein</fullName>
    </submittedName>
</protein>
<dbReference type="SUPFAM" id="SSF56529">
    <property type="entry name" value="FAH"/>
    <property type="match status" value="1"/>
</dbReference>
<dbReference type="EMBL" id="SJTG01000002">
    <property type="protein sequence ID" value="TCI09652.1"/>
    <property type="molecule type" value="Genomic_DNA"/>
</dbReference>
<dbReference type="InterPro" id="IPR036663">
    <property type="entry name" value="Fumarylacetoacetase_C_sf"/>
</dbReference>
<dbReference type="RefSeq" id="WP_131406896.1">
    <property type="nucleotide sequence ID" value="NZ_SJTG01000002.1"/>
</dbReference>
<dbReference type="GO" id="GO:0046872">
    <property type="term" value="F:metal ion binding"/>
    <property type="evidence" value="ECO:0007669"/>
    <property type="project" value="UniProtKB-KW"/>
</dbReference>
<dbReference type="PANTHER" id="PTHR42796">
    <property type="entry name" value="FUMARYLACETOACETATE HYDROLASE DOMAIN-CONTAINING PROTEIN 2A-RELATED"/>
    <property type="match status" value="1"/>
</dbReference>
<evidence type="ECO:0000313" key="5">
    <source>
        <dbReference type="Proteomes" id="UP000291822"/>
    </source>
</evidence>
<evidence type="ECO:0000313" key="4">
    <source>
        <dbReference type="EMBL" id="TCI09652.1"/>
    </source>
</evidence>
<sequence length="321" mass="35219">MPRTIVRFFEYETSLTPQWGVQFGSRIAPLSLQANTTGELLAHHWDTLWSIDDADATLPIAVVRLLAPVTANQQFICQGVNYRSHVVESGLRVEDFPFNTLFTKASSCITAADAPVVRPPHVQLLDYEIELGLVLRRDLPPDTVVQPDELEHWVAGVTIVNDLSARDIQLPQGQFYKGKSYRGFGPVGPGLVLLSADEWKRWPELHMRLGVNGQQRQDAYCADMIHGPAATLTELSGLQDLHAGDLIATGTPAGCAARAPGKAAMFVMRHFMSDATKWQLFKRKSAGNPAYLQPGDFIHASIRTDDGVIDLGVQTTAIVAP</sequence>
<reference evidence="4 5" key="1">
    <citation type="submission" date="2019-02" db="EMBL/GenBank/DDBJ databases">
        <title>Dyella amyloliquefaciens sp. nov., isolated from forest soil.</title>
        <authorList>
            <person name="Gao Z.-H."/>
            <person name="Qiu L.-H."/>
        </authorList>
    </citation>
    <scope>NUCLEOTIDE SEQUENCE [LARGE SCALE GENOMIC DNA]</scope>
    <source>
        <strain evidence="4 5">KACC 12747</strain>
    </source>
</reference>
<dbReference type="GO" id="GO:0044281">
    <property type="term" value="P:small molecule metabolic process"/>
    <property type="evidence" value="ECO:0007669"/>
    <property type="project" value="UniProtKB-ARBA"/>
</dbReference>
<dbReference type="AlphaFoldDB" id="A0A4R0YT45"/>